<accession>A0A8J6A6R9</accession>
<dbReference type="FunFam" id="2.10.25.10:FF:000363">
    <property type="entry name" value="Meprin A subunit"/>
    <property type="match status" value="1"/>
</dbReference>
<evidence type="ECO:0000313" key="4">
    <source>
        <dbReference type="EMBL" id="KAG8512595.1"/>
    </source>
</evidence>
<proteinExistence type="predicted"/>
<feature type="transmembrane region" description="Helical" evidence="2">
    <location>
        <begin position="102"/>
        <end position="127"/>
    </location>
</feature>
<dbReference type="EMBL" id="JAGFMF010011792">
    <property type="protein sequence ID" value="KAG8512595.1"/>
    <property type="molecule type" value="Genomic_DNA"/>
</dbReference>
<keyword evidence="2" id="KW-1133">Transmembrane helix</keyword>
<evidence type="ECO:0000259" key="3">
    <source>
        <dbReference type="PROSITE" id="PS50026"/>
    </source>
</evidence>
<evidence type="ECO:0000256" key="1">
    <source>
        <dbReference type="PROSITE-ProRule" id="PRU00076"/>
    </source>
</evidence>
<name>A0A8J6A6R9_GALPY</name>
<comment type="caution">
    <text evidence="1">Lacks conserved residue(s) required for the propagation of feature annotation.</text>
</comment>
<sequence>MRLLGDLGSCATCVATTREPKLILPFLAALNSTDIAHLNSTQPPQPAPTSGGIRNLCENFKCENDGICIVQDNKAVCRCPSGPDWWYMGDRCEKKGSTRDTVVIAVSSTVTVFAVMLVITLVSVYCIKKKYSKQSSTTADMTMENVSGD</sequence>
<dbReference type="OrthoDB" id="10055523at2759"/>
<dbReference type="Gene3D" id="2.10.25.10">
    <property type="entry name" value="Laminin"/>
    <property type="match status" value="1"/>
</dbReference>
<comment type="caution">
    <text evidence="4">The sequence shown here is derived from an EMBL/GenBank/DDBJ whole genome shotgun (WGS) entry which is preliminary data.</text>
</comment>
<keyword evidence="1" id="KW-0245">EGF-like domain</keyword>
<dbReference type="PROSITE" id="PS50026">
    <property type="entry name" value="EGF_3"/>
    <property type="match status" value="1"/>
</dbReference>
<gene>
    <name evidence="4" type="ORF">J0S82_014419</name>
</gene>
<evidence type="ECO:0000313" key="5">
    <source>
        <dbReference type="Proteomes" id="UP000700334"/>
    </source>
</evidence>
<evidence type="ECO:0000256" key="2">
    <source>
        <dbReference type="SAM" id="Phobius"/>
    </source>
</evidence>
<keyword evidence="2" id="KW-0812">Transmembrane</keyword>
<dbReference type="Proteomes" id="UP000700334">
    <property type="component" value="Unassembled WGS sequence"/>
</dbReference>
<keyword evidence="2" id="KW-0472">Membrane</keyword>
<dbReference type="InterPro" id="IPR000742">
    <property type="entry name" value="EGF"/>
</dbReference>
<dbReference type="AlphaFoldDB" id="A0A8J6A6R9"/>
<keyword evidence="5" id="KW-1185">Reference proteome</keyword>
<feature type="domain" description="EGF-like" evidence="3">
    <location>
        <begin position="53"/>
        <end position="93"/>
    </location>
</feature>
<protein>
    <submittedName>
        <fullName evidence="4">Meprin A subunit beta</fullName>
    </submittedName>
</protein>
<organism evidence="4 5">
    <name type="scientific">Galemys pyrenaicus</name>
    <name type="common">Iberian desman</name>
    <name type="synonym">Pyrenean desman</name>
    <dbReference type="NCBI Taxonomy" id="202257"/>
    <lineage>
        <taxon>Eukaryota</taxon>
        <taxon>Metazoa</taxon>
        <taxon>Chordata</taxon>
        <taxon>Craniata</taxon>
        <taxon>Vertebrata</taxon>
        <taxon>Euteleostomi</taxon>
        <taxon>Mammalia</taxon>
        <taxon>Eutheria</taxon>
        <taxon>Laurasiatheria</taxon>
        <taxon>Eulipotyphla</taxon>
        <taxon>Talpidae</taxon>
        <taxon>Galemys</taxon>
    </lineage>
</organism>
<dbReference type="SUPFAM" id="SSF57196">
    <property type="entry name" value="EGF/Laminin"/>
    <property type="match status" value="1"/>
</dbReference>
<reference evidence="4" key="1">
    <citation type="journal article" date="2021" name="Evol. Appl.">
        <title>The genome of the Pyrenean desman and the effects of bottlenecks and inbreeding on the genomic landscape of an endangered species.</title>
        <authorList>
            <person name="Escoda L."/>
            <person name="Castresana J."/>
        </authorList>
    </citation>
    <scope>NUCLEOTIDE SEQUENCE</scope>
    <source>
        <strain evidence="4">IBE-C5619</strain>
    </source>
</reference>